<sequence>GLENTTRLDKPVHTVGWTRDKCTMGVQSPSPQNQNQRVYLYTGSESVVPRNIRRVRVIGVGILPKQSFQQLNRLEDVQLPEGLEEISAAAFYFCTSLRTVNFPASLKHIGDRPLPGGTEDDKKLRKILGERSSWNIGKSSLAAVEQVDCFGFNPLHALACSSRQSLDVYRMIVERHPANLIGKDLWGETPFTYVFWSDAPHEVVQYMLRCYRHKFPGGFGVDWNHMLYTLCLGNAPIGGLDKLCEYGHVDLDTMAGRLARPVHSREVKTSSRKTFKFIVERSLADRLSAVSVRRWREEIAREIELIPEDCHGLPSTKRRVHLDKIQSILLKYEKLDASVKEATVSLELALWKIKLYECSRYQMGDDREQESNEERTLDRQEIRLSCGSDVVIENTLPFLIGP</sequence>
<dbReference type="InterPro" id="IPR026906">
    <property type="entry name" value="LRR_5"/>
</dbReference>
<dbReference type="Pfam" id="PF13306">
    <property type="entry name" value="LRR_5"/>
    <property type="match status" value="1"/>
</dbReference>
<comment type="caution">
    <text evidence="1">The sequence shown here is derived from an EMBL/GenBank/DDBJ whole genome shotgun (WGS) entry which is preliminary data.</text>
</comment>
<gene>
    <name evidence="1" type="ORF">THAOC_31615</name>
</gene>
<proteinExistence type="predicted"/>
<dbReference type="AlphaFoldDB" id="K0R7Q4"/>
<evidence type="ECO:0000313" key="2">
    <source>
        <dbReference type="Proteomes" id="UP000266841"/>
    </source>
</evidence>
<dbReference type="EMBL" id="AGNL01044719">
    <property type="protein sequence ID" value="EJK49503.1"/>
    <property type="molecule type" value="Genomic_DNA"/>
</dbReference>
<feature type="non-terminal residue" evidence="1">
    <location>
        <position position="1"/>
    </location>
</feature>
<dbReference type="OrthoDB" id="10254927at2759"/>
<reference evidence="1 2" key="1">
    <citation type="journal article" date="2012" name="Genome Biol.">
        <title>Genome and low-iron response of an oceanic diatom adapted to chronic iron limitation.</title>
        <authorList>
            <person name="Lommer M."/>
            <person name="Specht M."/>
            <person name="Roy A.S."/>
            <person name="Kraemer L."/>
            <person name="Andreson R."/>
            <person name="Gutowska M.A."/>
            <person name="Wolf J."/>
            <person name="Bergner S.V."/>
            <person name="Schilhabel M.B."/>
            <person name="Klostermeier U.C."/>
            <person name="Beiko R.G."/>
            <person name="Rosenstiel P."/>
            <person name="Hippler M."/>
            <person name="Laroche J."/>
        </authorList>
    </citation>
    <scope>NUCLEOTIDE SEQUENCE [LARGE SCALE GENOMIC DNA]</scope>
    <source>
        <strain evidence="1 2">CCMP1005</strain>
    </source>
</reference>
<protein>
    <submittedName>
        <fullName evidence="1">Uncharacterized protein</fullName>
    </submittedName>
</protein>
<accession>K0R7Q4</accession>
<dbReference type="Gene3D" id="3.80.10.10">
    <property type="entry name" value="Ribonuclease Inhibitor"/>
    <property type="match status" value="1"/>
</dbReference>
<dbReference type="Proteomes" id="UP000266841">
    <property type="component" value="Unassembled WGS sequence"/>
</dbReference>
<evidence type="ECO:0000313" key="1">
    <source>
        <dbReference type="EMBL" id="EJK49503.1"/>
    </source>
</evidence>
<organism evidence="1 2">
    <name type="scientific">Thalassiosira oceanica</name>
    <name type="common">Marine diatom</name>
    <dbReference type="NCBI Taxonomy" id="159749"/>
    <lineage>
        <taxon>Eukaryota</taxon>
        <taxon>Sar</taxon>
        <taxon>Stramenopiles</taxon>
        <taxon>Ochrophyta</taxon>
        <taxon>Bacillariophyta</taxon>
        <taxon>Coscinodiscophyceae</taxon>
        <taxon>Thalassiosirophycidae</taxon>
        <taxon>Thalassiosirales</taxon>
        <taxon>Thalassiosiraceae</taxon>
        <taxon>Thalassiosira</taxon>
    </lineage>
</organism>
<name>K0R7Q4_THAOC</name>
<keyword evidence="2" id="KW-1185">Reference proteome</keyword>
<dbReference type="InterPro" id="IPR032675">
    <property type="entry name" value="LRR_dom_sf"/>
</dbReference>